<evidence type="ECO:0000313" key="3">
    <source>
        <dbReference type="Proteomes" id="UP000287033"/>
    </source>
</evidence>
<feature type="region of interest" description="Disordered" evidence="1">
    <location>
        <begin position="36"/>
        <end position="77"/>
    </location>
</feature>
<evidence type="ECO:0000256" key="1">
    <source>
        <dbReference type="SAM" id="MobiDB-lite"/>
    </source>
</evidence>
<name>A0A401TLQ1_CHIPU</name>
<keyword evidence="3" id="KW-1185">Reference proteome</keyword>
<evidence type="ECO:0000313" key="2">
    <source>
        <dbReference type="EMBL" id="GCC43600.1"/>
    </source>
</evidence>
<reference evidence="2 3" key="1">
    <citation type="journal article" date="2018" name="Nat. Ecol. Evol.">
        <title>Shark genomes provide insights into elasmobranch evolution and the origin of vertebrates.</title>
        <authorList>
            <person name="Hara Y"/>
            <person name="Yamaguchi K"/>
            <person name="Onimaru K"/>
            <person name="Kadota M"/>
            <person name="Koyanagi M"/>
            <person name="Keeley SD"/>
            <person name="Tatsumi K"/>
            <person name="Tanaka K"/>
            <person name="Motone F"/>
            <person name="Kageyama Y"/>
            <person name="Nozu R"/>
            <person name="Adachi N"/>
            <person name="Nishimura O"/>
            <person name="Nakagawa R"/>
            <person name="Tanegashima C"/>
            <person name="Kiyatake I"/>
            <person name="Matsumoto R"/>
            <person name="Murakumo K"/>
            <person name="Nishida K"/>
            <person name="Terakita A"/>
            <person name="Kuratani S"/>
            <person name="Sato K"/>
            <person name="Hyodo S Kuraku.S."/>
        </authorList>
    </citation>
    <scope>NUCLEOTIDE SEQUENCE [LARGE SCALE GENOMIC DNA]</scope>
</reference>
<gene>
    <name evidence="2" type="ORF">chiPu_0027435</name>
</gene>
<dbReference type="EMBL" id="BEZZ01103677">
    <property type="protein sequence ID" value="GCC43600.1"/>
    <property type="molecule type" value="Genomic_DNA"/>
</dbReference>
<feature type="compositionally biased region" description="Basic and acidic residues" evidence="1">
    <location>
        <begin position="51"/>
        <end position="70"/>
    </location>
</feature>
<accession>A0A401TLQ1</accession>
<dbReference type="AlphaFoldDB" id="A0A401TLQ1"/>
<comment type="caution">
    <text evidence="2">The sequence shown here is derived from an EMBL/GenBank/DDBJ whole genome shotgun (WGS) entry which is preliminary data.</text>
</comment>
<organism evidence="2 3">
    <name type="scientific">Chiloscyllium punctatum</name>
    <name type="common">Brownbanded bambooshark</name>
    <name type="synonym">Hemiscyllium punctatum</name>
    <dbReference type="NCBI Taxonomy" id="137246"/>
    <lineage>
        <taxon>Eukaryota</taxon>
        <taxon>Metazoa</taxon>
        <taxon>Chordata</taxon>
        <taxon>Craniata</taxon>
        <taxon>Vertebrata</taxon>
        <taxon>Chondrichthyes</taxon>
        <taxon>Elasmobranchii</taxon>
        <taxon>Galeomorphii</taxon>
        <taxon>Galeoidea</taxon>
        <taxon>Orectolobiformes</taxon>
        <taxon>Hemiscylliidae</taxon>
        <taxon>Chiloscyllium</taxon>
    </lineage>
</organism>
<protein>
    <submittedName>
        <fullName evidence="2">Uncharacterized protein</fullName>
    </submittedName>
</protein>
<dbReference type="Proteomes" id="UP000287033">
    <property type="component" value="Unassembled WGS sequence"/>
</dbReference>
<sequence>MYLAVGSRFTRVKQMEKEMEDLSEFRVIDEVRPVSVDESAQREAILPASERQTETETERERQRERERENEGSLVTGK</sequence>
<proteinExistence type="predicted"/>